<dbReference type="Pfam" id="PF01527">
    <property type="entry name" value="HTH_Tnp_1"/>
    <property type="match status" value="1"/>
</dbReference>
<comment type="caution">
    <text evidence="1">The sequence shown here is derived from an EMBL/GenBank/DDBJ whole genome shotgun (WGS) entry which is preliminary data.</text>
</comment>
<dbReference type="PANTHER" id="PTHR37936">
    <property type="entry name" value="TRANSPOSASE INSC FOR INSERTION ELEMENT IS2A-RELATED"/>
    <property type="match status" value="1"/>
</dbReference>
<accession>A0A502BUY8</accession>
<dbReference type="NCBIfam" id="NF047595">
    <property type="entry name" value="IS66_ISRel24_TnpA"/>
    <property type="match status" value="1"/>
</dbReference>
<name>A0A502BUY8_9SPHN</name>
<dbReference type="GO" id="GO:0004803">
    <property type="term" value="F:transposase activity"/>
    <property type="evidence" value="ECO:0007669"/>
    <property type="project" value="InterPro"/>
</dbReference>
<protein>
    <recommendedName>
        <fullName evidence="3">Transposase</fullName>
    </recommendedName>
</protein>
<proteinExistence type="predicted"/>
<evidence type="ECO:0000313" key="1">
    <source>
        <dbReference type="EMBL" id="TPG05085.1"/>
    </source>
</evidence>
<dbReference type="AlphaFoldDB" id="A0A502BUY8"/>
<dbReference type="SUPFAM" id="SSF48295">
    <property type="entry name" value="TrpR-like"/>
    <property type="match status" value="1"/>
</dbReference>
<dbReference type="InterPro" id="IPR010921">
    <property type="entry name" value="Trp_repressor/repl_initiator"/>
</dbReference>
<sequence length="106" mass="11439">MSGVERRRVWTDDQKRLLVAAACEPGASVAEIARRADLRPSQLYRWRRDLAQPVSPRFAAVTVSSQPEPEPVAGCAVVLEIGGAVLRIAADAPPALVAAVVRSLRR</sequence>
<dbReference type="Proteomes" id="UP000318413">
    <property type="component" value="Unassembled WGS sequence"/>
</dbReference>
<evidence type="ECO:0008006" key="3">
    <source>
        <dbReference type="Google" id="ProtNLM"/>
    </source>
</evidence>
<gene>
    <name evidence="1" type="ORF">EAH84_15195</name>
</gene>
<dbReference type="OrthoDB" id="8080802at2"/>
<evidence type="ECO:0000313" key="2">
    <source>
        <dbReference type="Proteomes" id="UP000318413"/>
    </source>
</evidence>
<reference evidence="1 2" key="1">
    <citation type="journal article" date="2019" name="Environ. Microbiol.">
        <title>Species interactions and distinct microbial communities in high Arctic permafrost affected cryosols are associated with the CH4 and CO2 gas fluxes.</title>
        <authorList>
            <person name="Altshuler I."/>
            <person name="Hamel J."/>
            <person name="Turney S."/>
            <person name="Magnuson E."/>
            <person name="Levesque R."/>
            <person name="Greer C."/>
            <person name="Whyte L.G."/>
        </authorList>
    </citation>
    <scope>NUCLEOTIDE SEQUENCE [LARGE SCALE GENOMIC DNA]</scope>
    <source>
        <strain evidence="1 2">S5.1</strain>
    </source>
</reference>
<keyword evidence="2" id="KW-1185">Reference proteome</keyword>
<dbReference type="InterPro" id="IPR002514">
    <property type="entry name" value="Transposase_8"/>
</dbReference>
<dbReference type="GO" id="GO:0006313">
    <property type="term" value="P:DNA transposition"/>
    <property type="evidence" value="ECO:0007669"/>
    <property type="project" value="InterPro"/>
</dbReference>
<dbReference type="GO" id="GO:0043565">
    <property type="term" value="F:sequence-specific DNA binding"/>
    <property type="evidence" value="ECO:0007669"/>
    <property type="project" value="InterPro"/>
</dbReference>
<organism evidence="1 2">
    <name type="scientific">Sphingomonas oligophenolica</name>
    <dbReference type="NCBI Taxonomy" id="301154"/>
    <lineage>
        <taxon>Bacteria</taxon>
        <taxon>Pseudomonadati</taxon>
        <taxon>Pseudomonadota</taxon>
        <taxon>Alphaproteobacteria</taxon>
        <taxon>Sphingomonadales</taxon>
        <taxon>Sphingomonadaceae</taxon>
        <taxon>Sphingomonas</taxon>
    </lineage>
</organism>
<dbReference type="PANTHER" id="PTHR37936:SF3">
    <property type="entry name" value="TRANSPOSASE INSC FOR INSERTION ELEMENT IS2A-RELATED"/>
    <property type="match status" value="1"/>
</dbReference>
<dbReference type="EMBL" id="RCZK01000027">
    <property type="protein sequence ID" value="TPG05085.1"/>
    <property type="molecule type" value="Genomic_DNA"/>
</dbReference>